<evidence type="ECO:0000313" key="6">
    <source>
        <dbReference type="EMBL" id="EME71901.1"/>
    </source>
</evidence>
<dbReference type="InterPro" id="IPR004511">
    <property type="entry name" value="PAPS/APS_Rdtase"/>
</dbReference>
<dbReference type="PATRIC" id="fig|1244869.3.peg.314"/>
<comment type="pathway">
    <text evidence="3 4">Sulfur metabolism; hydrogen sulfide biosynthesis; sulfite from sulfate.</text>
</comment>
<dbReference type="GO" id="GO:0046872">
    <property type="term" value="F:metal ion binding"/>
    <property type="evidence" value="ECO:0007669"/>
    <property type="project" value="UniProtKB-KW"/>
</dbReference>
<dbReference type="HAMAP" id="MF_00063">
    <property type="entry name" value="CysH"/>
    <property type="match status" value="1"/>
</dbReference>
<dbReference type="GO" id="GO:0005737">
    <property type="term" value="C:cytoplasm"/>
    <property type="evidence" value="ECO:0007669"/>
    <property type="project" value="UniProtKB-SubCell"/>
</dbReference>
<feature type="active site" description="Nucleophile; cysteine thiosulfonate intermediate" evidence="4">
    <location>
        <position position="218"/>
    </location>
</feature>
<comment type="catalytic activity">
    <reaction evidence="4">
        <text>[thioredoxin]-disulfide + sulfite + AMP + 2 H(+) = adenosine 5'-phosphosulfate + [thioredoxin]-dithiol</text>
        <dbReference type="Rhea" id="RHEA:21976"/>
        <dbReference type="Rhea" id="RHEA-COMP:10698"/>
        <dbReference type="Rhea" id="RHEA-COMP:10700"/>
        <dbReference type="ChEBI" id="CHEBI:15378"/>
        <dbReference type="ChEBI" id="CHEBI:17359"/>
        <dbReference type="ChEBI" id="CHEBI:29950"/>
        <dbReference type="ChEBI" id="CHEBI:50058"/>
        <dbReference type="ChEBI" id="CHEBI:58243"/>
        <dbReference type="ChEBI" id="CHEBI:456215"/>
        <dbReference type="EC" id="1.8.4.10"/>
    </reaction>
</comment>
<dbReference type="OrthoDB" id="9794018at2"/>
<dbReference type="AlphaFoldDB" id="M2YFR9"/>
<dbReference type="EC" id="1.8.4.10" evidence="4"/>
<evidence type="ECO:0000256" key="1">
    <source>
        <dbReference type="ARBA" id="ARBA00009732"/>
    </source>
</evidence>
<feature type="binding site" evidence="4">
    <location>
        <position position="111"/>
    </location>
    <ligand>
        <name>[4Fe-4S] cluster</name>
        <dbReference type="ChEBI" id="CHEBI:49883"/>
    </ligand>
</feature>
<feature type="domain" description="Phosphoadenosine phosphosulphate reductase" evidence="5">
    <location>
        <begin position="33"/>
        <end position="198"/>
    </location>
</feature>
<evidence type="ECO:0000256" key="3">
    <source>
        <dbReference type="ARBA" id="ARBA00024327"/>
    </source>
</evidence>
<dbReference type="EMBL" id="AONQ01000002">
    <property type="protein sequence ID" value="EME71901.1"/>
    <property type="molecule type" value="Genomic_DNA"/>
</dbReference>
<dbReference type="GO" id="GO:0070814">
    <property type="term" value="P:hydrogen sulfide biosynthetic process"/>
    <property type="evidence" value="ECO:0007669"/>
    <property type="project" value="UniProtKB-UniRule"/>
</dbReference>
<dbReference type="NCBIfam" id="NF002537">
    <property type="entry name" value="PRK02090.1"/>
    <property type="match status" value="1"/>
</dbReference>
<dbReference type="SUPFAM" id="SSF52402">
    <property type="entry name" value="Adenine nucleotide alpha hydrolases-like"/>
    <property type="match status" value="1"/>
</dbReference>
<accession>M2YFR9</accession>
<keyword evidence="4" id="KW-0408">Iron</keyword>
<dbReference type="PIRSF" id="PIRSF000857">
    <property type="entry name" value="PAPS_reductase"/>
    <property type="match status" value="1"/>
</dbReference>
<comment type="similarity">
    <text evidence="1 4">Belongs to the PAPS reductase family. CysH subfamily.</text>
</comment>
<dbReference type="InterPro" id="IPR014729">
    <property type="entry name" value="Rossmann-like_a/b/a_fold"/>
</dbReference>
<name>M2YFR9_9PROT</name>
<evidence type="ECO:0000256" key="4">
    <source>
        <dbReference type="HAMAP-Rule" id="MF_00063"/>
    </source>
</evidence>
<dbReference type="Gene3D" id="3.40.50.620">
    <property type="entry name" value="HUPs"/>
    <property type="match status" value="1"/>
</dbReference>
<protein>
    <recommendedName>
        <fullName evidence="4">Adenosine 5'-phosphosulfate reductase</fullName>
        <shortName evidence="4">APS reductase</shortName>
        <ecNumber evidence="4">1.8.4.10</ecNumber>
    </recommendedName>
    <alternativeName>
        <fullName evidence="4">5'-adenylylsulfate reductase</fullName>
    </alternativeName>
    <alternativeName>
        <fullName evidence="4">Thioredoxin-dependent 5'-adenylylsulfate reductase</fullName>
    </alternativeName>
</protein>
<comment type="subcellular location">
    <subcellularLocation>
        <location evidence="4">Cytoplasm</location>
    </subcellularLocation>
</comment>
<comment type="cofactor">
    <cofactor evidence="4">
        <name>[4Fe-4S] cluster</name>
        <dbReference type="ChEBI" id="CHEBI:49883"/>
    </cofactor>
    <text evidence="4">Binds 1 [4Fe-4S] cluster per subunit.</text>
</comment>
<organism evidence="6 7">
    <name type="scientific">Paramagnetospirillum caucaseum</name>
    <dbReference type="NCBI Taxonomy" id="1244869"/>
    <lineage>
        <taxon>Bacteria</taxon>
        <taxon>Pseudomonadati</taxon>
        <taxon>Pseudomonadota</taxon>
        <taxon>Alphaproteobacteria</taxon>
        <taxon>Rhodospirillales</taxon>
        <taxon>Magnetospirillaceae</taxon>
        <taxon>Paramagnetospirillum</taxon>
    </lineage>
</organism>
<dbReference type="GO" id="GO:0004604">
    <property type="term" value="F:phosphoadenylyl-sulfate reductase (thioredoxin) activity"/>
    <property type="evidence" value="ECO:0007669"/>
    <property type="project" value="UniProtKB-UniRule"/>
</dbReference>
<sequence>MSLDVEHLIRRYGHLDGKELLAALIKGDLAGRVAVTSSFGAESAVLLDLVAEVDPATPVIFLDTNELFDETIEYRYQLERRLGLSNVVVVRPNEEELHLAEELWRDDPDRCCELRKVRPLARAVAGYEALVDGRKRAHGFEREHLATIENGGGVVKVSPLANWSAAAIEAYFVKRNLPRHPLVASNYRSIGCWPCTRPVDPGQPARAGRWAGKGKSECGIHTLSLGLDGAGI</sequence>
<dbReference type="GO" id="GO:0051539">
    <property type="term" value="F:4 iron, 4 sulfur cluster binding"/>
    <property type="evidence" value="ECO:0007669"/>
    <property type="project" value="UniProtKB-UniRule"/>
</dbReference>
<dbReference type="Pfam" id="PF01507">
    <property type="entry name" value="PAPS_reduct"/>
    <property type="match status" value="1"/>
</dbReference>
<dbReference type="NCBIfam" id="TIGR00434">
    <property type="entry name" value="cysH"/>
    <property type="match status" value="1"/>
</dbReference>
<evidence type="ECO:0000313" key="7">
    <source>
        <dbReference type="Proteomes" id="UP000011744"/>
    </source>
</evidence>
<proteinExistence type="inferred from homology"/>
<feature type="binding site" evidence="4">
    <location>
        <position position="192"/>
    </location>
    <ligand>
        <name>[4Fe-4S] cluster</name>
        <dbReference type="ChEBI" id="CHEBI:49883"/>
    </ligand>
</feature>
<dbReference type="STRING" id="1244869.H261_01602"/>
<gene>
    <name evidence="4" type="primary">cysH</name>
    <name evidence="6" type="ORF">H261_01602</name>
</gene>
<feature type="binding site" evidence="4">
    <location>
        <position position="195"/>
    </location>
    <ligand>
        <name>[4Fe-4S] cluster</name>
        <dbReference type="ChEBI" id="CHEBI:49883"/>
    </ligand>
</feature>
<dbReference type="GO" id="GO:0019379">
    <property type="term" value="P:sulfate assimilation, phosphoadenylyl sulfate reduction by phosphoadenylyl-sulfate reductase (thioredoxin)"/>
    <property type="evidence" value="ECO:0007669"/>
    <property type="project" value="UniProtKB-UniRule"/>
</dbReference>
<keyword evidence="4" id="KW-0411">Iron-sulfur</keyword>
<comment type="caution">
    <text evidence="6">The sequence shown here is derived from an EMBL/GenBank/DDBJ whole genome shotgun (WGS) entry which is preliminary data.</text>
</comment>
<keyword evidence="2 4" id="KW-0560">Oxidoreductase</keyword>
<keyword evidence="7" id="KW-1185">Reference proteome</keyword>
<evidence type="ECO:0000256" key="2">
    <source>
        <dbReference type="ARBA" id="ARBA00023002"/>
    </source>
</evidence>
<keyword evidence="4" id="KW-0963">Cytoplasm</keyword>
<comment type="function">
    <text evidence="4">Catalyzes the formation of sulfite from adenosine 5'-phosphosulfate (APS) using thioredoxin as an electron donor.</text>
</comment>
<dbReference type="PANTHER" id="PTHR46509">
    <property type="entry name" value="PHOSPHOADENOSINE PHOSPHOSULFATE REDUCTASE"/>
    <property type="match status" value="1"/>
</dbReference>
<dbReference type="eggNOG" id="COG0175">
    <property type="taxonomic scope" value="Bacteria"/>
</dbReference>
<keyword evidence="4" id="KW-0479">Metal-binding</keyword>
<reference evidence="6 7" key="1">
    <citation type="journal article" date="2014" name="Genome Announc.">
        <title>Draft Genome Sequence of Magnetospirillum sp. Strain SO-1, a Freshwater Magnetotactic Bacterium Isolated from the Ol'khovka River, Russia.</title>
        <authorList>
            <person name="Grouzdev D.S."/>
            <person name="Dziuba M.V."/>
            <person name="Sukhacheva M.S."/>
            <person name="Mardanov A.V."/>
            <person name="Beletskiy A.V."/>
            <person name="Kuznetsov B.B."/>
            <person name="Skryabin K.G."/>
        </authorList>
    </citation>
    <scope>NUCLEOTIDE SEQUENCE [LARGE SCALE GENOMIC DNA]</scope>
    <source>
        <strain evidence="6 7">SO-1</strain>
    </source>
</reference>
<dbReference type="Proteomes" id="UP000011744">
    <property type="component" value="Unassembled WGS sequence"/>
</dbReference>
<evidence type="ECO:0000259" key="5">
    <source>
        <dbReference type="Pfam" id="PF01507"/>
    </source>
</evidence>
<dbReference type="InterPro" id="IPR002500">
    <property type="entry name" value="PAPS_reduct_dom"/>
</dbReference>
<dbReference type="GO" id="GO:0043866">
    <property type="term" value="F:adenylyl-sulfate reductase (thioredoxin) activity"/>
    <property type="evidence" value="ECO:0007669"/>
    <property type="project" value="UniProtKB-EC"/>
</dbReference>
<feature type="binding site" evidence="4">
    <location>
        <position position="112"/>
    </location>
    <ligand>
        <name>[4Fe-4S] cluster</name>
        <dbReference type="ChEBI" id="CHEBI:49883"/>
    </ligand>
</feature>
<dbReference type="PANTHER" id="PTHR46509:SF1">
    <property type="entry name" value="PHOSPHOADENOSINE PHOSPHOSULFATE REDUCTASE"/>
    <property type="match status" value="1"/>
</dbReference>
<dbReference type="RefSeq" id="WP_008613549.1">
    <property type="nucleotide sequence ID" value="NZ_AONQ01000002.1"/>
</dbReference>